<dbReference type="Pfam" id="PF07969">
    <property type="entry name" value="Amidohydro_3"/>
    <property type="match status" value="1"/>
</dbReference>
<protein>
    <submittedName>
        <fullName evidence="2">Amidohydrolase</fullName>
        <ecNumber evidence="2">3.5.-.-</ecNumber>
    </submittedName>
</protein>
<dbReference type="EMBL" id="CP132976">
    <property type="protein sequence ID" value="WMD21487.1"/>
    <property type="molecule type" value="Genomic_DNA"/>
</dbReference>
<dbReference type="RefSeq" id="WP_306945242.1">
    <property type="nucleotide sequence ID" value="NZ_CP132976.1"/>
</dbReference>
<dbReference type="InterPro" id="IPR032466">
    <property type="entry name" value="Metal_Hydrolase"/>
</dbReference>
<dbReference type="PANTHER" id="PTHR22642">
    <property type="entry name" value="IMIDAZOLONEPROPIONASE"/>
    <property type="match status" value="1"/>
</dbReference>
<dbReference type="Gene3D" id="2.30.40.10">
    <property type="entry name" value="Urease, subunit C, domain 1"/>
    <property type="match status" value="1"/>
</dbReference>
<dbReference type="InterPro" id="IPR013108">
    <property type="entry name" value="Amidohydro_3"/>
</dbReference>
<dbReference type="InterPro" id="IPR011059">
    <property type="entry name" value="Metal-dep_hydrolase_composite"/>
</dbReference>
<dbReference type="EC" id="3.5.-.-" evidence="2"/>
<dbReference type="Gene3D" id="3.10.310.70">
    <property type="match status" value="1"/>
</dbReference>
<feature type="domain" description="Amidohydrolase 3" evidence="1">
    <location>
        <begin position="53"/>
        <end position="553"/>
    </location>
</feature>
<proteinExistence type="predicted"/>
<gene>
    <name evidence="2" type="ORF">RAS12_03705</name>
</gene>
<dbReference type="SUPFAM" id="SSF51338">
    <property type="entry name" value="Composite domain of metallo-dependent hydrolases"/>
    <property type="match status" value="1"/>
</dbReference>
<dbReference type="SUPFAM" id="SSF51556">
    <property type="entry name" value="Metallo-dependent hydrolases"/>
    <property type="match status" value="1"/>
</dbReference>
<dbReference type="CDD" id="cd01300">
    <property type="entry name" value="YtcJ_like"/>
    <property type="match status" value="1"/>
</dbReference>
<accession>A0ABY9M3A1</accession>
<evidence type="ECO:0000259" key="1">
    <source>
        <dbReference type="Pfam" id="PF07969"/>
    </source>
</evidence>
<keyword evidence="3" id="KW-1185">Reference proteome</keyword>
<dbReference type="PANTHER" id="PTHR22642:SF2">
    <property type="entry name" value="PROTEIN LONG AFTER FAR-RED 3"/>
    <property type="match status" value="1"/>
</dbReference>
<dbReference type="InterPro" id="IPR033932">
    <property type="entry name" value="YtcJ-like"/>
</dbReference>
<reference evidence="2 3" key="1">
    <citation type="submission" date="2023-08" db="EMBL/GenBank/DDBJ databases">
        <title>Achromobacter seleniivolatilans sp. nov., isolated from seleniferous soil.</title>
        <authorList>
            <person name="Zhang S."/>
            <person name="Li K."/>
            <person name="Peng J."/>
            <person name="Zhao Q."/>
            <person name="Wang H."/>
            <person name="Guo Y."/>
        </authorList>
    </citation>
    <scope>NUCLEOTIDE SEQUENCE [LARGE SCALE GENOMIC DNA]</scope>
    <source>
        <strain evidence="2 3">R39</strain>
    </source>
</reference>
<dbReference type="GO" id="GO:0016787">
    <property type="term" value="F:hydrolase activity"/>
    <property type="evidence" value="ECO:0007669"/>
    <property type="project" value="UniProtKB-KW"/>
</dbReference>
<keyword evidence="2" id="KW-0378">Hydrolase</keyword>
<dbReference type="Proteomes" id="UP001234798">
    <property type="component" value="Chromosome"/>
</dbReference>
<sequence>MTRKAVERILHNARIITMNPVQPSAQALAISGGLILRVGANDEVLALAGPETQLVDLQGQTVTPGFIDGHAHMEREGLKTLRPSLAHARTIGDVLDVIRKEAARRPKGAWIITMPVGQPPYYFGGPSNLAEGRMPNRLELDAVAPEHPVYIPGLFGNWGAPPGHSALNSLALRHNHLDGASRPCCQGIELVRAANGELTGNIIETNKRPMLEFDLLSAVPAFSFDDRLEGLRRSQQIYHAYGTTSVYEGHGSAPQTLSVYRQLWEDGGLTMRSRLCISPSWTRDDADVFLRDSYAYARGVGLGDDYLRIGGINLGLGGAPESAAASRRALPNTGWAGFVEWHNTIDDYRYYAEGAARHNLRVHSVVDDRLTEVLDVFEAIDRQYPLAGRRWVVEHIGNVTAEDILRMRRLGIFITTNPLYTVWKNGAPKVDAPNGGNGFMPLKTLLEAGFPVSAGSDNIPVNPFYAVWASVVRQERTTGRVIGPAQRLSRWQALQLITSHGAWLSYEEGRKGTLEAGKLADLAVLSADPLTVPDEALHDIHAHLTFVGGQLVHGDLGAYLS</sequence>
<dbReference type="Gene3D" id="3.20.20.140">
    <property type="entry name" value="Metal-dependent hydrolases"/>
    <property type="match status" value="1"/>
</dbReference>
<organism evidence="2 3">
    <name type="scientific">Achromobacter seleniivolatilans</name>
    <dbReference type="NCBI Taxonomy" id="3047478"/>
    <lineage>
        <taxon>Bacteria</taxon>
        <taxon>Pseudomonadati</taxon>
        <taxon>Pseudomonadota</taxon>
        <taxon>Betaproteobacteria</taxon>
        <taxon>Burkholderiales</taxon>
        <taxon>Alcaligenaceae</taxon>
        <taxon>Achromobacter</taxon>
    </lineage>
</organism>
<name>A0ABY9M3A1_9BURK</name>
<evidence type="ECO:0000313" key="2">
    <source>
        <dbReference type="EMBL" id="WMD21487.1"/>
    </source>
</evidence>
<evidence type="ECO:0000313" key="3">
    <source>
        <dbReference type="Proteomes" id="UP001234798"/>
    </source>
</evidence>